<reference evidence="3" key="1">
    <citation type="submission" date="2018-06" db="EMBL/GenBank/DDBJ databases">
        <authorList>
            <person name="Zhirakovskaya E."/>
        </authorList>
    </citation>
    <scope>NUCLEOTIDE SEQUENCE</scope>
</reference>
<keyword evidence="2" id="KW-0472">Membrane</keyword>
<evidence type="ECO:0000256" key="1">
    <source>
        <dbReference type="SAM" id="Coils"/>
    </source>
</evidence>
<protein>
    <recommendedName>
        <fullName evidence="4">Cell division protein FtsL</fullName>
    </recommendedName>
</protein>
<name>A0A3B0UNL1_9ZZZZ</name>
<dbReference type="EMBL" id="UOEV01000046">
    <property type="protein sequence ID" value="VAW32408.1"/>
    <property type="molecule type" value="Genomic_DNA"/>
</dbReference>
<proteinExistence type="predicted"/>
<evidence type="ECO:0000313" key="3">
    <source>
        <dbReference type="EMBL" id="VAW32408.1"/>
    </source>
</evidence>
<feature type="coiled-coil region" evidence="1">
    <location>
        <begin position="47"/>
        <end position="74"/>
    </location>
</feature>
<feature type="transmembrane region" description="Helical" evidence="2">
    <location>
        <begin position="12"/>
        <end position="36"/>
    </location>
</feature>
<sequence length="122" mass="13803">MRRSVNYRKRHVVQQSFGAVFLILVAFWLVSLIWGLSGKAVFAWQVANETEQQASALSARKQSLEKSITELKTARGKEGVMRTAFGVARPGERVIIVMSHKKTHILKKNISWWKRALALVGL</sequence>
<keyword evidence="1" id="KW-0175">Coiled coil</keyword>
<evidence type="ECO:0000256" key="2">
    <source>
        <dbReference type="SAM" id="Phobius"/>
    </source>
</evidence>
<evidence type="ECO:0008006" key="4">
    <source>
        <dbReference type="Google" id="ProtNLM"/>
    </source>
</evidence>
<organism evidence="3">
    <name type="scientific">hydrothermal vent metagenome</name>
    <dbReference type="NCBI Taxonomy" id="652676"/>
    <lineage>
        <taxon>unclassified sequences</taxon>
        <taxon>metagenomes</taxon>
        <taxon>ecological metagenomes</taxon>
    </lineage>
</organism>
<keyword evidence="2" id="KW-1133">Transmembrane helix</keyword>
<dbReference type="AlphaFoldDB" id="A0A3B0UNL1"/>
<keyword evidence="2" id="KW-0812">Transmembrane</keyword>
<gene>
    <name evidence="3" type="ORF">MNBD_CPR01-56</name>
</gene>
<accession>A0A3B0UNL1</accession>